<accession>A0A0N5BQB6</accession>
<feature type="compositionally biased region" description="Low complexity" evidence="2">
    <location>
        <begin position="10"/>
        <end position="20"/>
    </location>
</feature>
<evidence type="ECO:0000313" key="4">
    <source>
        <dbReference type="WBParaSite" id="SPAL_0000808200.1"/>
    </source>
</evidence>
<dbReference type="WBParaSite" id="SPAL_0000808200.1">
    <property type="protein sequence ID" value="SPAL_0000808200.1"/>
    <property type="gene ID" value="SPAL_0000808200"/>
</dbReference>
<keyword evidence="1" id="KW-0175">Coiled coil</keyword>
<name>A0A0N5BQB6_STREA</name>
<feature type="coiled-coil region" evidence="1">
    <location>
        <begin position="374"/>
        <end position="525"/>
    </location>
</feature>
<keyword evidence="3" id="KW-1185">Reference proteome</keyword>
<feature type="region of interest" description="Disordered" evidence="2">
    <location>
        <begin position="189"/>
        <end position="209"/>
    </location>
</feature>
<protein>
    <submittedName>
        <fullName evidence="4">Myosin_tail_1 domain-containing protein</fullName>
    </submittedName>
</protein>
<evidence type="ECO:0000256" key="2">
    <source>
        <dbReference type="SAM" id="MobiDB-lite"/>
    </source>
</evidence>
<feature type="region of interest" description="Disordered" evidence="2">
    <location>
        <begin position="39"/>
        <end position="67"/>
    </location>
</feature>
<reference evidence="4" key="1">
    <citation type="submission" date="2017-02" db="UniProtKB">
        <authorList>
            <consortium name="WormBaseParasite"/>
        </authorList>
    </citation>
    <scope>IDENTIFICATION</scope>
</reference>
<proteinExistence type="predicted"/>
<dbReference type="AlphaFoldDB" id="A0A0N5BQB6"/>
<dbReference type="Proteomes" id="UP000046392">
    <property type="component" value="Unplaced"/>
</dbReference>
<sequence>MFEKIKKFWSSNSNISGSRKSSPRFVRTKSGRSISTFTFKKTSRPPYSKEGDYATPPVVGKPPSTLPNVPVVPRDGVYENFHGHQRQEVIRRPSVPNTEDDETLTLLNQDTVVQSPCGGYSDNNTSFCGLPGRESPSIRGTDHWLGSAKEEYLRHYRDSEKPPLNVNPSSILNYRSYTMPNARRTRSFAHLPGSSKQSSASSNVSQGASQVYNSQSGIYGERGAMRRQEPSLSSSGFVSNISSPVCRDRYRNVDSESPYRVVETRYPRYSNSSELLSPPRNPRVNVGSVYTPGPCSTPIKGTSNIYGSARSAQEDVFFDKSSRSGVSSAVSCQRIDEIEESLRDIQRKMSTSTSIQTPSNVQTDGSQQALLSILMDKKNEADRLREKVKKLENRLQMQKCDFAEETEKLQLEAENIRHKLKLMTEKFNRLDQEYRRYREATLVTENDFQKSLDDMDKLKKDYETEISCLKQKLTSVLVMDDGKSSSMNEANKLLEEENAVLLNKLDEKEEEITKLKNELNHHRSFKILNDDEYDDDNLLVLDEFKDENSTPTNGNTKGKSFKNDSSALSKIHLSLLYSPSNSSGFGGSHSHGFISSLLIEKPSNSLTKNSVAGSLSNNLNEISSNDRTTTLMTIQPRIQRIIKDSNEIGKRLRMISKCFSEISSNIVDGRDPGFHKLASRFNDSSDSDDDINNFENKMSYNSLQFEDVIRKHQEDIQKAEKFLSQVSSNIIHYTTRTPGENNPVCNIQ</sequence>
<dbReference type="STRING" id="174720.A0A0N5BQB6"/>
<organism evidence="3 4">
    <name type="scientific">Strongyloides papillosus</name>
    <name type="common">Intestinal threadworm</name>
    <dbReference type="NCBI Taxonomy" id="174720"/>
    <lineage>
        <taxon>Eukaryota</taxon>
        <taxon>Metazoa</taxon>
        <taxon>Ecdysozoa</taxon>
        <taxon>Nematoda</taxon>
        <taxon>Chromadorea</taxon>
        <taxon>Rhabditida</taxon>
        <taxon>Tylenchina</taxon>
        <taxon>Panagrolaimomorpha</taxon>
        <taxon>Strongyloidoidea</taxon>
        <taxon>Strongyloididae</taxon>
        <taxon>Strongyloides</taxon>
    </lineage>
</organism>
<feature type="region of interest" description="Disordered" evidence="2">
    <location>
        <begin position="10"/>
        <end position="29"/>
    </location>
</feature>
<evidence type="ECO:0000313" key="3">
    <source>
        <dbReference type="Proteomes" id="UP000046392"/>
    </source>
</evidence>
<feature type="compositionally biased region" description="Low complexity" evidence="2">
    <location>
        <begin position="193"/>
        <end position="209"/>
    </location>
</feature>
<evidence type="ECO:0000256" key="1">
    <source>
        <dbReference type="SAM" id="Coils"/>
    </source>
</evidence>